<evidence type="ECO:0000313" key="2">
    <source>
        <dbReference type="Proteomes" id="UP001597100"/>
    </source>
</evidence>
<gene>
    <name evidence="1" type="ORF">ACFQ1G_08205</name>
</gene>
<proteinExistence type="predicted"/>
<dbReference type="Proteomes" id="UP001597100">
    <property type="component" value="Unassembled WGS sequence"/>
</dbReference>
<name>A0ABW3IF66_9FLAO</name>
<dbReference type="PROSITE" id="PS51257">
    <property type="entry name" value="PROKAR_LIPOPROTEIN"/>
    <property type="match status" value="1"/>
</dbReference>
<dbReference type="EMBL" id="JBHTJP010000032">
    <property type="protein sequence ID" value="MFD0976769.1"/>
    <property type="molecule type" value="Genomic_DNA"/>
</dbReference>
<organism evidence="1 2">
    <name type="scientific">Salinimicrobium gaetbulicola</name>
    <dbReference type="NCBI Taxonomy" id="999702"/>
    <lineage>
        <taxon>Bacteria</taxon>
        <taxon>Pseudomonadati</taxon>
        <taxon>Bacteroidota</taxon>
        <taxon>Flavobacteriia</taxon>
        <taxon>Flavobacteriales</taxon>
        <taxon>Flavobacteriaceae</taxon>
        <taxon>Salinimicrobium</taxon>
    </lineage>
</organism>
<evidence type="ECO:0000313" key="1">
    <source>
        <dbReference type="EMBL" id="MFD0976769.1"/>
    </source>
</evidence>
<dbReference type="RefSeq" id="WP_380738396.1">
    <property type="nucleotide sequence ID" value="NZ_JBHTJP010000032.1"/>
</dbReference>
<sequence length="208" mass="24381">MAHIKKVKNQIYILIVLTLLGCGNSENKDSQTISESMELVPEPDKDLRHKYEKTLVKEVEKIDSVNCFGKTVDFLKLKDNELQTDFFAKLDSLRKVQFPDNDQETSIMVEITPEYLNKFLSDIDQDSLIINKRFDKEYNFNIAPKDYTDPEICKDKIAMNFDEKNCSFQLNVYNTFLVEPDWCTESMVIYGFKIQNEKIVDFWRQEAG</sequence>
<evidence type="ECO:0008006" key="3">
    <source>
        <dbReference type="Google" id="ProtNLM"/>
    </source>
</evidence>
<accession>A0ABW3IF66</accession>
<keyword evidence="2" id="KW-1185">Reference proteome</keyword>
<protein>
    <recommendedName>
        <fullName evidence="3">Lipoprotein</fullName>
    </recommendedName>
</protein>
<comment type="caution">
    <text evidence="1">The sequence shown here is derived from an EMBL/GenBank/DDBJ whole genome shotgun (WGS) entry which is preliminary data.</text>
</comment>
<reference evidence="2" key="1">
    <citation type="journal article" date="2019" name="Int. J. Syst. Evol. Microbiol.">
        <title>The Global Catalogue of Microorganisms (GCM) 10K type strain sequencing project: providing services to taxonomists for standard genome sequencing and annotation.</title>
        <authorList>
            <consortium name="The Broad Institute Genomics Platform"/>
            <consortium name="The Broad Institute Genome Sequencing Center for Infectious Disease"/>
            <person name="Wu L."/>
            <person name="Ma J."/>
        </authorList>
    </citation>
    <scope>NUCLEOTIDE SEQUENCE [LARGE SCALE GENOMIC DNA]</scope>
    <source>
        <strain evidence="2">CCUG 60898</strain>
    </source>
</reference>